<dbReference type="EMBL" id="LXQA010074288">
    <property type="protein sequence ID" value="MCI09904.1"/>
    <property type="molecule type" value="Genomic_DNA"/>
</dbReference>
<proteinExistence type="predicted"/>
<dbReference type="Proteomes" id="UP000265520">
    <property type="component" value="Unassembled WGS sequence"/>
</dbReference>
<reference evidence="1 2" key="1">
    <citation type="journal article" date="2018" name="Front. Plant Sci.">
        <title>Red Clover (Trifolium pratense) and Zigzag Clover (T. medium) - A Picture of Genomic Similarities and Differences.</title>
        <authorList>
            <person name="Dluhosova J."/>
            <person name="Istvanek J."/>
            <person name="Nedelnik J."/>
            <person name="Repkova J."/>
        </authorList>
    </citation>
    <scope>NUCLEOTIDE SEQUENCE [LARGE SCALE GENOMIC DNA]</scope>
    <source>
        <strain evidence="2">cv. 10/8</strain>
        <tissue evidence="1">Leaf</tissue>
    </source>
</reference>
<name>A0A392PDP7_9FABA</name>
<protein>
    <submittedName>
        <fullName evidence="1">Uncharacterized protein</fullName>
    </submittedName>
</protein>
<evidence type="ECO:0000313" key="1">
    <source>
        <dbReference type="EMBL" id="MCI09904.1"/>
    </source>
</evidence>
<organism evidence="1 2">
    <name type="scientific">Trifolium medium</name>
    <dbReference type="NCBI Taxonomy" id="97028"/>
    <lineage>
        <taxon>Eukaryota</taxon>
        <taxon>Viridiplantae</taxon>
        <taxon>Streptophyta</taxon>
        <taxon>Embryophyta</taxon>
        <taxon>Tracheophyta</taxon>
        <taxon>Spermatophyta</taxon>
        <taxon>Magnoliopsida</taxon>
        <taxon>eudicotyledons</taxon>
        <taxon>Gunneridae</taxon>
        <taxon>Pentapetalae</taxon>
        <taxon>rosids</taxon>
        <taxon>fabids</taxon>
        <taxon>Fabales</taxon>
        <taxon>Fabaceae</taxon>
        <taxon>Papilionoideae</taxon>
        <taxon>50 kb inversion clade</taxon>
        <taxon>NPAAA clade</taxon>
        <taxon>Hologalegina</taxon>
        <taxon>IRL clade</taxon>
        <taxon>Trifolieae</taxon>
        <taxon>Trifolium</taxon>
    </lineage>
</organism>
<evidence type="ECO:0000313" key="2">
    <source>
        <dbReference type="Proteomes" id="UP000265520"/>
    </source>
</evidence>
<dbReference type="AlphaFoldDB" id="A0A392PDP7"/>
<keyword evidence="2" id="KW-1185">Reference proteome</keyword>
<accession>A0A392PDP7</accession>
<comment type="caution">
    <text evidence="1">The sequence shown here is derived from an EMBL/GenBank/DDBJ whole genome shotgun (WGS) entry which is preliminary data.</text>
</comment>
<sequence>MQFSALYVKVERGTDKQVWKCFPERALHSSVVCRPIIGVFLYIRGDPLKPCERETLMEDDVER</sequence>